<comment type="function">
    <text evidence="2 12 13">Catalyzes the synthesis of 5,6-dihydrouridine (D), a modified base found in the D-loop of most tRNAs, via the reduction of the C5-C6 double bond in target uridines.</text>
</comment>
<dbReference type="InterPro" id="IPR032887">
    <property type="entry name" value="DusB"/>
</dbReference>
<keyword evidence="16" id="KW-1185">Reference proteome</keyword>
<evidence type="ECO:0000256" key="10">
    <source>
        <dbReference type="ARBA" id="ARBA00048205"/>
    </source>
</evidence>
<feature type="domain" description="DUS-like FMN-binding" evidence="14">
    <location>
        <begin position="17"/>
        <end position="317"/>
    </location>
</feature>
<feature type="binding site" evidence="12">
    <location>
        <position position="141"/>
    </location>
    <ligand>
        <name>FMN</name>
        <dbReference type="ChEBI" id="CHEBI:58210"/>
    </ligand>
</feature>
<feature type="binding site" evidence="12">
    <location>
        <begin position="202"/>
        <end position="204"/>
    </location>
    <ligand>
        <name>FMN</name>
        <dbReference type="ChEBI" id="CHEBI:58210"/>
    </ligand>
</feature>
<keyword evidence="8 12" id="KW-0694">RNA-binding</keyword>
<dbReference type="SUPFAM" id="SSF51395">
    <property type="entry name" value="FMN-linked oxidoreductases"/>
    <property type="match status" value="1"/>
</dbReference>
<dbReference type="InterPro" id="IPR013785">
    <property type="entry name" value="Aldolase_TIM"/>
</dbReference>
<keyword evidence="7 12" id="KW-0521">NADP</keyword>
<evidence type="ECO:0000259" key="14">
    <source>
        <dbReference type="Pfam" id="PF01207"/>
    </source>
</evidence>
<dbReference type="PANTHER" id="PTHR45846:SF1">
    <property type="entry name" value="TRNA-DIHYDROURIDINE(47) SYNTHASE [NAD(P)(+)]-LIKE"/>
    <property type="match status" value="1"/>
</dbReference>
<accession>A0ABV3TU56</accession>
<dbReference type="Gene3D" id="1.10.1200.80">
    <property type="entry name" value="Putative flavin oxidoreducatase, domain 2"/>
    <property type="match status" value="1"/>
</dbReference>
<evidence type="ECO:0000256" key="2">
    <source>
        <dbReference type="ARBA" id="ARBA00002790"/>
    </source>
</evidence>
<name>A0ABV3TU56_9GAMM</name>
<organism evidence="15 16">
    <name type="scientific">Zhongshania arctica</name>
    <dbReference type="NCBI Taxonomy" id="3238302"/>
    <lineage>
        <taxon>Bacteria</taxon>
        <taxon>Pseudomonadati</taxon>
        <taxon>Pseudomonadota</taxon>
        <taxon>Gammaproteobacteria</taxon>
        <taxon>Cellvibrionales</taxon>
        <taxon>Spongiibacteraceae</taxon>
        <taxon>Zhongshania</taxon>
    </lineage>
</organism>
<dbReference type="HAMAP" id="MF_02042">
    <property type="entry name" value="DusB_subfam"/>
    <property type="match status" value="1"/>
</dbReference>
<dbReference type="EC" id="1.3.1.-" evidence="12"/>
<proteinExistence type="inferred from homology"/>
<evidence type="ECO:0000256" key="3">
    <source>
        <dbReference type="ARBA" id="ARBA00022555"/>
    </source>
</evidence>
<evidence type="ECO:0000256" key="13">
    <source>
        <dbReference type="PIRNR" id="PIRNR006621"/>
    </source>
</evidence>
<evidence type="ECO:0000313" key="16">
    <source>
        <dbReference type="Proteomes" id="UP001557484"/>
    </source>
</evidence>
<dbReference type="Gene3D" id="3.20.20.70">
    <property type="entry name" value="Aldolase class I"/>
    <property type="match status" value="1"/>
</dbReference>
<dbReference type="Proteomes" id="UP001557484">
    <property type="component" value="Unassembled WGS sequence"/>
</dbReference>
<dbReference type="EMBL" id="JBFRYB010000001">
    <property type="protein sequence ID" value="MEX1665102.1"/>
    <property type="molecule type" value="Genomic_DNA"/>
</dbReference>
<evidence type="ECO:0000256" key="6">
    <source>
        <dbReference type="ARBA" id="ARBA00022694"/>
    </source>
</evidence>
<evidence type="ECO:0000313" key="15">
    <source>
        <dbReference type="EMBL" id="MEX1665102.1"/>
    </source>
</evidence>
<keyword evidence="9 12" id="KW-0560">Oxidoreductase</keyword>
<evidence type="ECO:0000256" key="1">
    <source>
        <dbReference type="ARBA" id="ARBA00001917"/>
    </source>
</evidence>
<dbReference type="InterPro" id="IPR024036">
    <property type="entry name" value="tRNA-dHydroUridine_Synthase_C"/>
</dbReference>
<dbReference type="PANTHER" id="PTHR45846">
    <property type="entry name" value="TRNA-DIHYDROURIDINE(47) SYNTHASE [NAD(P)(+)]-LIKE"/>
    <property type="match status" value="1"/>
</dbReference>
<comment type="cofactor">
    <cofactor evidence="1 12 13">
        <name>FMN</name>
        <dbReference type="ChEBI" id="CHEBI:58210"/>
    </cofactor>
</comment>
<dbReference type="CDD" id="cd02801">
    <property type="entry name" value="DUS_like_FMN"/>
    <property type="match status" value="1"/>
</dbReference>
<dbReference type="InterPro" id="IPR001269">
    <property type="entry name" value="DUS_fam"/>
</dbReference>
<dbReference type="NCBIfam" id="TIGR00737">
    <property type="entry name" value="nifR3_yhdG"/>
    <property type="match status" value="1"/>
</dbReference>
<comment type="similarity">
    <text evidence="12">Belongs to the Dus family. DusB subfamily.</text>
</comment>
<comment type="caution">
    <text evidence="15">The sequence shown here is derived from an EMBL/GenBank/DDBJ whole genome shotgun (WGS) entry which is preliminary data.</text>
</comment>
<keyword evidence="4 12" id="KW-0285">Flavoprotein</keyword>
<keyword evidence="3 12" id="KW-0820">tRNA-binding</keyword>
<dbReference type="InterPro" id="IPR035587">
    <property type="entry name" value="DUS-like_FMN-bd"/>
</dbReference>
<dbReference type="GO" id="GO:0016491">
    <property type="term" value="F:oxidoreductase activity"/>
    <property type="evidence" value="ECO:0007669"/>
    <property type="project" value="UniProtKB-KW"/>
</dbReference>
<sequence>MAMIQIGPHKLPARAVLAPMAGITDLPFRRLCREFGAGLTVSEMLISDAALWDTRKSYLRLAHDDNTPRAVQIAGADPLMMADAARRCADMGVDIIDINMGCPAKKVCKKAAGSALLREPELVKEIVTAVVAAVDLPVTLKIRTGWSRDQRNGIDIAKLAQDCGIRSLAVHGRTRECRYLGNAEYDTIAAIKQAIDIPVFANGDICSAQQAKQVLDYTGADGVMIGRGAQGKPWLFREINTYLATGKLAAPATPGEIKQVMLNHLSALYRFYGEHQGLRIARKHCAWYLQELDPTSGFRGIFNRLESTSAQQDAVHHYFEQHEQNLEEAAA</sequence>
<feature type="binding site" evidence="12">
    <location>
        <begin position="226"/>
        <end position="227"/>
    </location>
    <ligand>
        <name>FMN</name>
        <dbReference type="ChEBI" id="CHEBI:58210"/>
    </ligand>
</feature>
<evidence type="ECO:0000256" key="7">
    <source>
        <dbReference type="ARBA" id="ARBA00022857"/>
    </source>
</evidence>
<dbReference type="PIRSF" id="PIRSF006621">
    <property type="entry name" value="Dus"/>
    <property type="match status" value="1"/>
</dbReference>
<dbReference type="InterPro" id="IPR004652">
    <property type="entry name" value="DusB-like"/>
</dbReference>
<evidence type="ECO:0000256" key="8">
    <source>
        <dbReference type="ARBA" id="ARBA00022884"/>
    </source>
</evidence>
<evidence type="ECO:0000256" key="9">
    <source>
        <dbReference type="ARBA" id="ARBA00023002"/>
    </source>
</evidence>
<feature type="binding site" evidence="12">
    <location>
        <position position="72"/>
    </location>
    <ligand>
        <name>FMN</name>
        <dbReference type="ChEBI" id="CHEBI:58210"/>
    </ligand>
</feature>
<protein>
    <recommendedName>
        <fullName evidence="12">tRNA-dihydrouridine synthase B</fullName>
        <ecNumber evidence="12">1.3.1.-</ecNumber>
    </recommendedName>
</protein>
<evidence type="ECO:0000256" key="12">
    <source>
        <dbReference type="HAMAP-Rule" id="MF_02042"/>
    </source>
</evidence>
<keyword evidence="5 12" id="KW-0288">FMN</keyword>
<comment type="catalytic activity">
    <reaction evidence="11 12">
        <text>a 5,6-dihydrouridine in tRNA + NAD(+) = a uridine in tRNA + NADH + H(+)</text>
        <dbReference type="Rhea" id="RHEA:54452"/>
        <dbReference type="Rhea" id="RHEA-COMP:13339"/>
        <dbReference type="Rhea" id="RHEA-COMP:13887"/>
        <dbReference type="ChEBI" id="CHEBI:15378"/>
        <dbReference type="ChEBI" id="CHEBI:57540"/>
        <dbReference type="ChEBI" id="CHEBI:57945"/>
        <dbReference type="ChEBI" id="CHEBI:65315"/>
        <dbReference type="ChEBI" id="CHEBI:74443"/>
    </reaction>
</comment>
<evidence type="ECO:0000256" key="5">
    <source>
        <dbReference type="ARBA" id="ARBA00022643"/>
    </source>
</evidence>
<feature type="active site" description="Proton donor" evidence="12">
    <location>
        <position position="102"/>
    </location>
</feature>
<feature type="binding site" evidence="12">
    <location>
        <begin position="19"/>
        <end position="21"/>
    </location>
    <ligand>
        <name>FMN</name>
        <dbReference type="ChEBI" id="CHEBI:58210"/>
    </ligand>
</feature>
<comment type="similarity">
    <text evidence="13">Belongs to the dus family.</text>
</comment>
<keyword evidence="6 12" id="KW-0819">tRNA processing</keyword>
<gene>
    <name evidence="12 15" type="primary">dusB</name>
    <name evidence="15" type="ORF">AB4875_06355</name>
</gene>
<dbReference type="PROSITE" id="PS01136">
    <property type="entry name" value="UPF0034"/>
    <property type="match status" value="1"/>
</dbReference>
<dbReference type="Pfam" id="PF01207">
    <property type="entry name" value="Dus"/>
    <property type="match status" value="1"/>
</dbReference>
<comment type="catalytic activity">
    <reaction evidence="10 12">
        <text>a 5,6-dihydrouridine in tRNA + NADP(+) = a uridine in tRNA + NADPH + H(+)</text>
        <dbReference type="Rhea" id="RHEA:23624"/>
        <dbReference type="Rhea" id="RHEA-COMP:13339"/>
        <dbReference type="Rhea" id="RHEA-COMP:13887"/>
        <dbReference type="ChEBI" id="CHEBI:15378"/>
        <dbReference type="ChEBI" id="CHEBI:57783"/>
        <dbReference type="ChEBI" id="CHEBI:58349"/>
        <dbReference type="ChEBI" id="CHEBI:65315"/>
        <dbReference type="ChEBI" id="CHEBI:74443"/>
    </reaction>
</comment>
<reference evidence="15 16" key="1">
    <citation type="journal article" date="2011" name="Int. J. Syst. Evol. Microbiol.">
        <title>Zhongshania antarctica gen. nov., sp. nov. and Zhongshania guokunii sp. nov., gammaproteobacteria respectively isolated from coastal attached (fast) ice and surface seawater of the Antarctic.</title>
        <authorList>
            <person name="Li H.J."/>
            <person name="Zhang X.Y."/>
            <person name="Chen C.X."/>
            <person name="Zhang Y.J."/>
            <person name="Gao Z.M."/>
            <person name="Yu Y."/>
            <person name="Chen X.L."/>
            <person name="Chen B."/>
            <person name="Zhang Y.Z."/>
        </authorList>
    </citation>
    <scope>NUCLEOTIDE SEQUENCE [LARGE SCALE GENOMIC DNA]</scope>
    <source>
        <strain evidence="15 16">R06B22</strain>
    </source>
</reference>
<evidence type="ECO:0000256" key="11">
    <source>
        <dbReference type="ARBA" id="ARBA00048802"/>
    </source>
</evidence>
<dbReference type="InterPro" id="IPR018517">
    <property type="entry name" value="tRNA_hU_synthase_CS"/>
</dbReference>
<evidence type="ECO:0000256" key="4">
    <source>
        <dbReference type="ARBA" id="ARBA00022630"/>
    </source>
</evidence>